<dbReference type="Gene3D" id="3.40.140.10">
    <property type="entry name" value="Cytidine Deaminase, domain 2"/>
    <property type="match status" value="1"/>
</dbReference>
<gene>
    <name evidence="7" type="ORF">A2242_04905</name>
</gene>
<keyword evidence="1" id="KW-0645">Protease</keyword>
<proteinExistence type="predicted"/>
<dbReference type="AlphaFoldDB" id="A0A1F5SM30"/>
<evidence type="ECO:0000256" key="4">
    <source>
        <dbReference type="ARBA" id="ARBA00022833"/>
    </source>
</evidence>
<reference evidence="7 8" key="1">
    <citation type="journal article" date="2016" name="Nat. Commun.">
        <title>Thousands of microbial genomes shed light on interconnected biogeochemical processes in an aquifer system.</title>
        <authorList>
            <person name="Anantharaman K."/>
            <person name="Brown C.T."/>
            <person name="Hug L.A."/>
            <person name="Sharon I."/>
            <person name="Castelle C.J."/>
            <person name="Probst A.J."/>
            <person name="Thomas B.C."/>
            <person name="Singh A."/>
            <person name="Wilkins M.J."/>
            <person name="Karaoz U."/>
            <person name="Brodie E.L."/>
            <person name="Williams K.H."/>
            <person name="Hubbard S.S."/>
            <person name="Banfield J.F."/>
        </authorList>
    </citation>
    <scope>NUCLEOTIDE SEQUENCE [LARGE SCALE GENOMIC DNA]</scope>
</reference>
<dbReference type="GO" id="GO:0006508">
    <property type="term" value="P:proteolysis"/>
    <property type="evidence" value="ECO:0007669"/>
    <property type="project" value="UniProtKB-KW"/>
</dbReference>
<evidence type="ECO:0000313" key="7">
    <source>
        <dbReference type="EMBL" id="OGF27503.1"/>
    </source>
</evidence>
<evidence type="ECO:0000259" key="6">
    <source>
        <dbReference type="PROSITE" id="PS50249"/>
    </source>
</evidence>
<dbReference type="Proteomes" id="UP000178925">
    <property type="component" value="Unassembled WGS sequence"/>
</dbReference>
<evidence type="ECO:0000256" key="5">
    <source>
        <dbReference type="ARBA" id="ARBA00023049"/>
    </source>
</evidence>
<evidence type="ECO:0000313" key="8">
    <source>
        <dbReference type="Proteomes" id="UP000178925"/>
    </source>
</evidence>
<name>A0A1F5SM30_9BACT</name>
<dbReference type="PROSITE" id="PS01302">
    <property type="entry name" value="UPF0758"/>
    <property type="match status" value="1"/>
</dbReference>
<accession>A0A1F5SM30</accession>
<dbReference type="PANTHER" id="PTHR30471">
    <property type="entry name" value="DNA REPAIR PROTEIN RADC"/>
    <property type="match status" value="1"/>
</dbReference>
<keyword evidence="5" id="KW-0482">Metalloprotease</keyword>
<keyword evidence="4" id="KW-0862">Zinc</keyword>
<dbReference type="GO" id="GO:0046872">
    <property type="term" value="F:metal ion binding"/>
    <property type="evidence" value="ECO:0007669"/>
    <property type="project" value="UniProtKB-KW"/>
</dbReference>
<sequence>MNNLYKKYLIRLRVVRESKSKIGQTNSPEAVVECVKKEMRNLDREYLVVVHLDNKNNVIGIEEVAKGTLNAAPICSREVFKSAVLCNAQSIILFHNHPSGDAQPSNDDVRSTKILKQAGEIMGIELMDHIIVGSDGMYLSLKGKGLI</sequence>
<dbReference type="EMBL" id="MFGC01000024">
    <property type="protein sequence ID" value="OGF27503.1"/>
    <property type="molecule type" value="Genomic_DNA"/>
</dbReference>
<dbReference type="SUPFAM" id="SSF102712">
    <property type="entry name" value="JAB1/MPN domain"/>
    <property type="match status" value="1"/>
</dbReference>
<dbReference type="PROSITE" id="PS50249">
    <property type="entry name" value="MPN"/>
    <property type="match status" value="1"/>
</dbReference>
<organism evidence="7 8">
    <name type="scientific">Candidatus Falkowbacteria bacterium RIFOXYA2_FULL_47_9</name>
    <dbReference type="NCBI Taxonomy" id="1797995"/>
    <lineage>
        <taxon>Bacteria</taxon>
        <taxon>Candidatus Falkowiibacteriota</taxon>
    </lineage>
</organism>
<dbReference type="PANTHER" id="PTHR30471:SF3">
    <property type="entry name" value="UPF0758 PROTEIN YEES-RELATED"/>
    <property type="match status" value="1"/>
</dbReference>
<dbReference type="CDD" id="cd08071">
    <property type="entry name" value="MPN_DUF2466"/>
    <property type="match status" value="1"/>
</dbReference>
<dbReference type="GO" id="GO:0008237">
    <property type="term" value="F:metallopeptidase activity"/>
    <property type="evidence" value="ECO:0007669"/>
    <property type="project" value="UniProtKB-KW"/>
</dbReference>
<dbReference type="InterPro" id="IPR025657">
    <property type="entry name" value="RadC_JAB"/>
</dbReference>
<evidence type="ECO:0000256" key="1">
    <source>
        <dbReference type="ARBA" id="ARBA00022670"/>
    </source>
</evidence>
<evidence type="ECO:0000256" key="3">
    <source>
        <dbReference type="ARBA" id="ARBA00022801"/>
    </source>
</evidence>
<dbReference type="InterPro" id="IPR020891">
    <property type="entry name" value="UPF0758_CS"/>
</dbReference>
<feature type="domain" description="MPN" evidence="6">
    <location>
        <begin position="24"/>
        <end position="147"/>
    </location>
</feature>
<keyword evidence="3" id="KW-0378">Hydrolase</keyword>
<protein>
    <recommendedName>
        <fullName evidence="6">MPN domain-containing protein</fullName>
    </recommendedName>
</protein>
<dbReference type="InterPro" id="IPR037518">
    <property type="entry name" value="MPN"/>
</dbReference>
<comment type="caution">
    <text evidence="7">The sequence shown here is derived from an EMBL/GenBank/DDBJ whole genome shotgun (WGS) entry which is preliminary data.</text>
</comment>
<dbReference type="STRING" id="1797995.A2242_04905"/>
<dbReference type="Pfam" id="PF04002">
    <property type="entry name" value="RadC"/>
    <property type="match status" value="1"/>
</dbReference>
<dbReference type="InterPro" id="IPR001405">
    <property type="entry name" value="UPF0758"/>
</dbReference>
<keyword evidence="2" id="KW-0479">Metal-binding</keyword>
<evidence type="ECO:0000256" key="2">
    <source>
        <dbReference type="ARBA" id="ARBA00022723"/>
    </source>
</evidence>